<protein>
    <submittedName>
        <fullName evidence="2">Uncharacterized protein</fullName>
    </submittedName>
</protein>
<feature type="transmembrane region" description="Helical" evidence="1">
    <location>
        <begin position="74"/>
        <end position="92"/>
    </location>
</feature>
<evidence type="ECO:0000313" key="3">
    <source>
        <dbReference type="Proteomes" id="UP000502823"/>
    </source>
</evidence>
<accession>A0A6L2PFD7</accession>
<sequence length="182" mass="20544">MTLKYYAQRRLHRKYSLKCLPLGSTATFKVFSFLTLYTALIQGGMIIGGALIWLERIEYLKQEKPQFGQVMIEATFLGTFILLFMLPFAHLVESEAIRSYGRQATPAKLKTTSCNKYCTGTAVMFCSNIIPVSHTEKPQALVRSSVVLLRVLLCDERNDVAHEWPRADNSSKDTDGTIRASK</sequence>
<feature type="transmembrane region" description="Helical" evidence="1">
    <location>
        <begin position="30"/>
        <end position="54"/>
    </location>
</feature>
<keyword evidence="1" id="KW-0812">Transmembrane</keyword>
<organism evidence="2 3">
    <name type="scientific">Coptotermes formosanus</name>
    <name type="common">Formosan subterranean termite</name>
    <dbReference type="NCBI Taxonomy" id="36987"/>
    <lineage>
        <taxon>Eukaryota</taxon>
        <taxon>Metazoa</taxon>
        <taxon>Ecdysozoa</taxon>
        <taxon>Arthropoda</taxon>
        <taxon>Hexapoda</taxon>
        <taxon>Insecta</taxon>
        <taxon>Pterygota</taxon>
        <taxon>Neoptera</taxon>
        <taxon>Polyneoptera</taxon>
        <taxon>Dictyoptera</taxon>
        <taxon>Blattodea</taxon>
        <taxon>Blattoidea</taxon>
        <taxon>Termitoidae</taxon>
        <taxon>Rhinotermitidae</taxon>
        <taxon>Coptotermes</taxon>
    </lineage>
</organism>
<keyword evidence="1" id="KW-1133">Transmembrane helix</keyword>
<dbReference type="Proteomes" id="UP000502823">
    <property type="component" value="Unassembled WGS sequence"/>
</dbReference>
<keyword evidence="1" id="KW-0472">Membrane</keyword>
<comment type="caution">
    <text evidence="2">The sequence shown here is derived from an EMBL/GenBank/DDBJ whole genome shotgun (WGS) entry which is preliminary data.</text>
</comment>
<dbReference type="EMBL" id="BLKM01000292">
    <property type="protein sequence ID" value="GFG31243.1"/>
    <property type="molecule type" value="Genomic_DNA"/>
</dbReference>
<dbReference type="AlphaFoldDB" id="A0A6L2PFD7"/>
<proteinExistence type="predicted"/>
<evidence type="ECO:0000313" key="2">
    <source>
        <dbReference type="EMBL" id="GFG31243.1"/>
    </source>
</evidence>
<name>A0A6L2PFD7_COPFO</name>
<evidence type="ECO:0000256" key="1">
    <source>
        <dbReference type="SAM" id="Phobius"/>
    </source>
</evidence>
<dbReference type="InParanoid" id="A0A6L2PFD7"/>
<keyword evidence="3" id="KW-1185">Reference proteome</keyword>
<reference evidence="3" key="1">
    <citation type="submission" date="2020-01" db="EMBL/GenBank/DDBJ databases">
        <title>Draft genome sequence of the Termite Coptotermes fromosanus.</title>
        <authorList>
            <person name="Itakura S."/>
            <person name="Yosikawa Y."/>
            <person name="Umezawa K."/>
        </authorList>
    </citation>
    <scope>NUCLEOTIDE SEQUENCE [LARGE SCALE GENOMIC DNA]</scope>
</reference>
<gene>
    <name evidence="2" type="ORF">Cfor_06771</name>
</gene>